<comment type="caution">
    <text evidence="6">The sequence shown here is derived from an EMBL/GenBank/DDBJ whole genome shotgun (WGS) entry which is preliminary data.</text>
</comment>
<dbReference type="InterPro" id="IPR050309">
    <property type="entry name" value="Type-B_Carboxylest/Lipase"/>
</dbReference>
<feature type="region of interest" description="Disordered" evidence="4">
    <location>
        <begin position="68"/>
        <end position="99"/>
    </location>
</feature>
<proteinExistence type="inferred from homology"/>
<accession>A0A7Y9JFT5</accession>
<dbReference type="PANTHER" id="PTHR11559">
    <property type="entry name" value="CARBOXYLESTERASE"/>
    <property type="match status" value="1"/>
</dbReference>
<evidence type="ECO:0000256" key="1">
    <source>
        <dbReference type="ARBA" id="ARBA00005964"/>
    </source>
</evidence>
<reference evidence="6 7" key="1">
    <citation type="submission" date="2020-07" db="EMBL/GenBank/DDBJ databases">
        <title>Sequencing the genomes of 1000 actinobacteria strains.</title>
        <authorList>
            <person name="Klenk H.-P."/>
        </authorList>
    </citation>
    <scope>NUCLEOTIDE SEQUENCE [LARGE SCALE GENOMIC DNA]</scope>
    <source>
        <strain evidence="6 7">DSM 40398</strain>
    </source>
</reference>
<keyword evidence="3" id="KW-0732">Signal</keyword>
<dbReference type="AlphaFoldDB" id="A0A7Y9JFT5"/>
<evidence type="ECO:0000259" key="5">
    <source>
        <dbReference type="Pfam" id="PF00135"/>
    </source>
</evidence>
<evidence type="ECO:0000313" key="7">
    <source>
        <dbReference type="Proteomes" id="UP000529783"/>
    </source>
</evidence>
<evidence type="ECO:0000256" key="4">
    <source>
        <dbReference type="SAM" id="MobiDB-lite"/>
    </source>
</evidence>
<evidence type="ECO:0000256" key="3">
    <source>
        <dbReference type="RuleBase" id="RU361235"/>
    </source>
</evidence>
<name>A0A7Y9JFT5_9ACTN</name>
<keyword evidence="7" id="KW-1185">Reference proteome</keyword>
<dbReference type="PROSITE" id="PS51257">
    <property type="entry name" value="PROKAR_LIPOPROTEIN"/>
    <property type="match status" value="1"/>
</dbReference>
<dbReference type="PROSITE" id="PS00122">
    <property type="entry name" value="CARBOXYLESTERASE_B_1"/>
    <property type="match status" value="1"/>
</dbReference>
<feature type="domain" description="Carboxylesterase type B" evidence="5">
    <location>
        <begin position="31"/>
        <end position="490"/>
    </location>
</feature>
<dbReference type="InterPro" id="IPR029058">
    <property type="entry name" value="AB_hydrolase_fold"/>
</dbReference>
<dbReference type="RefSeq" id="WP_312879284.1">
    <property type="nucleotide sequence ID" value="NZ_JACCBA010000001.1"/>
</dbReference>
<dbReference type="InterPro" id="IPR019826">
    <property type="entry name" value="Carboxylesterase_B_AS"/>
</dbReference>
<evidence type="ECO:0000256" key="2">
    <source>
        <dbReference type="ARBA" id="ARBA00022801"/>
    </source>
</evidence>
<dbReference type="InterPro" id="IPR002018">
    <property type="entry name" value="CarbesteraseB"/>
</dbReference>
<dbReference type="Gene3D" id="3.40.50.1820">
    <property type="entry name" value="alpha/beta hydrolase"/>
    <property type="match status" value="1"/>
</dbReference>
<keyword evidence="2 3" id="KW-0378">Hydrolase</keyword>
<evidence type="ECO:0000313" key="6">
    <source>
        <dbReference type="EMBL" id="NYD47557.1"/>
    </source>
</evidence>
<dbReference type="EMBL" id="JACCBA010000001">
    <property type="protein sequence ID" value="NYD47557.1"/>
    <property type="molecule type" value="Genomic_DNA"/>
</dbReference>
<dbReference type="Proteomes" id="UP000529783">
    <property type="component" value="Unassembled WGS sequence"/>
</dbReference>
<organism evidence="6 7">
    <name type="scientific">Actinomadura luteofluorescens</name>
    <dbReference type="NCBI Taxonomy" id="46163"/>
    <lineage>
        <taxon>Bacteria</taxon>
        <taxon>Bacillati</taxon>
        <taxon>Actinomycetota</taxon>
        <taxon>Actinomycetes</taxon>
        <taxon>Streptosporangiales</taxon>
        <taxon>Thermomonosporaceae</taxon>
        <taxon>Actinomadura</taxon>
    </lineage>
</organism>
<feature type="signal peptide" evidence="3">
    <location>
        <begin position="1"/>
        <end position="19"/>
    </location>
</feature>
<feature type="chain" id="PRO_5031608733" description="Carboxylic ester hydrolase" evidence="3">
    <location>
        <begin position="20"/>
        <end position="520"/>
    </location>
</feature>
<comment type="similarity">
    <text evidence="1 3">Belongs to the type-B carboxylesterase/lipase family.</text>
</comment>
<dbReference type="Pfam" id="PF00135">
    <property type="entry name" value="COesterase"/>
    <property type="match status" value="1"/>
</dbReference>
<gene>
    <name evidence="6" type="ORF">BJY14_003540</name>
</gene>
<protein>
    <recommendedName>
        <fullName evidence="3">Carboxylic ester hydrolase</fullName>
        <ecNumber evidence="3">3.1.1.-</ecNumber>
    </recommendedName>
</protein>
<dbReference type="GO" id="GO:0016787">
    <property type="term" value="F:hydrolase activity"/>
    <property type="evidence" value="ECO:0007669"/>
    <property type="project" value="UniProtKB-KW"/>
</dbReference>
<sequence length="520" mass="54556">MLRGVCTALAAVSATGALMACRSPHEPAPLTVRVDAGSVRGIAKGEARQFLGIPYAQPPTGALRWTLPREPRPWSGVKDVGKPGKDCAQGSPGPKNPSSEDCLYVNVTAPREHHGSLPVMVWLHGGGFTQGSGKDYDAVRLATEGKAVVVTVNYRLGMFGYLGLPGLAGSGDFGFADQIAALRWARRNASAFGGDPRNVTVFGQSAGAMSTCALLTSPAARGLFDKAVISSGSCGLRWPAGGLFPGAPADRPYVPVAQGQDDGLAAAEELDCTGAGALACLRGKTTAELLPHSPSFADHLAYGTRLLPRDPAVALRAGAFAHVPVLIGGTRDEARSFVAGAIQYDPELITARTYPRLLKEAFGRHAGRVAARYPLSRFPSAGLAWATVLTDASWACSTLAGARDLAARTTVYSYEFADEDAPNVNGLHVPDVPQGAAHATDLPYLFDLGGRDLLVNRERKGLARTMVGYWSAFARTGDPNHRGAPRWRPGTAPLSLAPGAIRTVDAAAEHDCGFWATTAR</sequence>
<dbReference type="SUPFAM" id="SSF53474">
    <property type="entry name" value="alpha/beta-Hydrolases"/>
    <property type="match status" value="1"/>
</dbReference>
<dbReference type="EC" id="3.1.1.-" evidence="3"/>